<comment type="function">
    <text evidence="8">Involved in mRNA degradation. Catalyzes the phosphorolysis of single-stranded polyribonucleotides processively in the 3'- to 5'-direction.</text>
</comment>
<dbReference type="RefSeq" id="WP_148898117.1">
    <property type="nucleotide sequence ID" value="NZ_VNHY01000001.1"/>
</dbReference>
<keyword evidence="4 8" id="KW-0548">Nucleotidyltransferase</keyword>
<dbReference type="GO" id="GO:0004654">
    <property type="term" value="F:polyribonucleotide nucleotidyltransferase activity"/>
    <property type="evidence" value="ECO:0007669"/>
    <property type="project" value="UniProtKB-UniRule"/>
</dbReference>
<dbReference type="Pfam" id="PF01138">
    <property type="entry name" value="RNase_PH"/>
    <property type="match status" value="2"/>
</dbReference>
<dbReference type="NCBIfam" id="TIGR03591">
    <property type="entry name" value="polynuc_phos"/>
    <property type="match status" value="1"/>
</dbReference>
<evidence type="ECO:0000256" key="1">
    <source>
        <dbReference type="ARBA" id="ARBA00007404"/>
    </source>
</evidence>
<comment type="subcellular location">
    <subcellularLocation>
        <location evidence="8">Cytoplasm</location>
    </subcellularLocation>
</comment>
<comment type="caution">
    <text evidence="10">The sequence shown here is derived from an EMBL/GenBank/DDBJ whole genome shotgun (WGS) entry which is preliminary data.</text>
</comment>
<dbReference type="FunFam" id="2.40.50.140:FF:000189">
    <property type="entry name" value="Polyribonucleotide nucleotidyltransferase, putative"/>
    <property type="match status" value="1"/>
</dbReference>
<dbReference type="InterPro" id="IPR004087">
    <property type="entry name" value="KH_dom"/>
</dbReference>
<dbReference type="PIRSF" id="PIRSF005499">
    <property type="entry name" value="PNPase"/>
    <property type="match status" value="1"/>
</dbReference>
<dbReference type="CDD" id="cd02393">
    <property type="entry name" value="KH-I_PNPase"/>
    <property type="match status" value="1"/>
</dbReference>
<comment type="catalytic activity">
    <reaction evidence="8">
        <text>RNA(n+1) + phosphate = RNA(n) + a ribonucleoside 5'-diphosphate</text>
        <dbReference type="Rhea" id="RHEA:22096"/>
        <dbReference type="Rhea" id="RHEA-COMP:14527"/>
        <dbReference type="Rhea" id="RHEA-COMP:17342"/>
        <dbReference type="ChEBI" id="CHEBI:43474"/>
        <dbReference type="ChEBI" id="CHEBI:57930"/>
        <dbReference type="ChEBI" id="CHEBI:140395"/>
        <dbReference type="EC" id="2.7.7.8"/>
    </reaction>
</comment>
<gene>
    <name evidence="8" type="primary">pnp</name>
    <name evidence="10" type="ORF">LX73_0754</name>
</gene>
<dbReference type="InterPro" id="IPR004088">
    <property type="entry name" value="KH_dom_type_1"/>
</dbReference>
<dbReference type="InterPro" id="IPR015848">
    <property type="entry name" value="PNPase_PH_RNA-bd_bac/org-type"/>
</dbReference>
<keyword evidence="5 8" id="KW-0479">Metal-binding</keyword>
<dbReference type="FunFam" id="3.30.230.70:FF:000002">
    <property type="entry name" value="Polyribonucleotide nucleotidyltransferase"/>
    <property type="match status" value="1"/>
</dbReference>
<dbReference type="AlphaFoldDB" id="A0A5D3YQU2"/>
<keyword evidence="3 8" id="KW-0808">Transferase</keyword>
<name>A0A5D3YQU2_9BACT</name>
<dbReference type="SUPFAM" id="SSF54791">
    <property type="entry name" value="Eukaryotic type KH-domain (KH-domain type I)"/>
    <property type="match status" value="1"/>
</dbReference>
<dbReference type="InterPro" id="IPR027408">
    <property type="entry name" value="PNPase/RNase_PH_dom_sf"/>
</dbReference>
<dbReference type="Pfam" id="PF00575">
    <property type="entry name" value="S1"/>
    <property type="match status" value="1"/>
</dbReference>
<dbReference type="GO" id="GO:0006396">
    <property type="term" value="P:RNA processing"/>
    <property type="evidence" value="ECO:0007669"/>
    <property type="project" value="InterPro"/>
</dbReference>
<keyword evidence="6 8" id="KW-0460">Magnesium</keyword>
<dbReference type="Gene3D" id="3.30.1370.10">
    <property type="entry name" value="K Homology domain, type 1"/>
    <property type="match status" value="1"/>
</dbReference>
<dbReference type="Gene3D" id="2.40.50.140">
    <property type="entry name" value="Nucleic acid-binding proteins"/>
    <property type="match status" value="1"/>
</dbReference>
<dbReference type="SUPFAM" id="SSF54211">
    <property type="entry name" value="Ribosomal protein S5 domain 2-like"/>
    <property type="match status" value="2"/>
</dbReference>
<evidence type="ECO:0000313" key="11">
    <source>
        <dbReference type="Proteomes" id="UP000324595"/>
    </source>
</evidence>
<evidence type="ECO:0000256" key="5">
    <source>
        <dbReference type="ARBA" id="ARBA00022723"/>
    </source>
</evidence>
<dbReference type="EC" id="2.7.7.8" evidence="8"/>
<dbReference type="InterPro" id="IPR012340">
    <property type="entry name" value="NA-bd_OB-fold"/>
</dbReference>
<dbReference type="HAMAP" id="MF_01595">
    <property type="entry name" value="PNPase"/>
    <property type="match status" value="1"/>
</dbReference>
<dbReference type="FunFam" id="3.30.230.70:FF:000001">
    <property type="entry name" value="Polyribonucleotide nucleotidyltransferase"/>
    <property type="match status" value="1"/>
</dbReference>
<dbReference type="FunFam" id="3.30.1370.10:FF:000001">
    <property type="entry name" value="Polyribonucleotide nucleotidyltransferase"/>
    <property type="match status" value="1"/>
</dbReference>
<dbReference type="PROSITE" id="PS50084">
    <property type="entry name" value="KH_TYPE_1"/>
    <property type="match status" value="1"/>
</dbReference>
<dbReference type="GO" id="GO:0000175">
    <property type="term" value="F:3'-5'-RNA exonuclease activity"/>
    <property type="evidence" value="ECO:0007669"/>
    <property type="project" value="TreeGrafter"/>
</dbReference>
<dbReference type="Pfam" id="PF00013">
    <property type="entry name" value="KH_1"/>
    <property type="match status" value="1"/>
</dbReference>
<evidence type="ECO:0000256" key="2">
    <source>
        <dbReference type="ARBA" id="ARBA00022490"/>
    </source>
</evidence>
<accession>A0A5D3YQU2</accession>
<evidence type="ECO:0000256" key="3">
    <source>
        <dbReference type="ARBA" id="ARBA00022679"/>
    </source>
</evidence>
<dbReference type="NCBIfam" id="NF008805">
    <property type="entry name" value="PRK11824.1"/>
    <property type="match status" value="1"/>
</dbReference>
<feature type="binding site" evidence="8">
    <location>
        <position position="493"/>
    </location>
    <ligand>
        <name>Mg(2+)</name>
        <dbReference type="ChEBI" id="CHEBI:18420"/>
    </ligand>
</feature>
<evidence type="ECO:0000256" key="8">
    <source>
        <dbReference type="HAMAP-Rule" id="MF_01595"/>
    </source>
</evidence>
<dbReference type="SUPFAM" id="SSF55666">
    <property type="entry name" value="Ribonuclease PH domain 2-like"/>
    <property type="match status" value="2"/>
</dbReference>
<proteinExistence type="inferred from homology"/>
<sequence length="706" mass="77643">MKEEFKSVEFAPGKTLSVETGRIAKQADGAVMVRMGDTMVLCTAVSSKEQSDKPFFPLTVDLRESFSAGGKFPGGFIKREGRPNDKEVLSSRLIDRSLRPLFPDGYRCDTQIICKVYSSDGEHNGDVLGGVGASAALHISDVPFAGPIAEVRVGRVDGEFIINPTISEMENSDIDMIIGGTEESVIMMEGEMEEISESEMLDAIKAAHKSIKKLCAFQEELREEFGKEKRNFEPEPVDEDLKAKVHELADDKIAELVNVGLGKEEYSARLDDIKDGVVEELTAIEEYAEESGAIKDVLSKIEKEQLRSMILEKKRRIDSRSPEDVRDIWSQTDYLARTHGSSIFTRGETQALVSVTLGTQKDAQAIDTLLTEEDKKFYLHYNFPNFSVGEAGYMRGPGRREKGHGHLAESAISQLMPSFEEFGYVIRVISDITESNGSSSMASVCGGSMALMDAGVPLKKPVAGIAMGMIVGDENEVILSDIRGEEDFMGDMDFKTAGSKDGITACQMDMKVSGISFEKLEEALEQARQGRLHILDKMSETISEPSENISEYAPQFINMEIDTDEIGSVIGPGGKVIQTLQKETNTEIWVEEDEERDVGKISITGDELANVKEAKKRIEGIVGHLEEGATYQGTVQAIKDYGAFVEIVPGRDGLLHVSEINHSHVDNVSDVLSVGDELEVKLLKIEHGDKLRLSRKALISKDGEED</sequence>
<feature type="domain" description="S1 motif" evidence="9">
    <location>
        <begin position="628"/>
        <end position="696"/>
    </location>
</feature>
<reference evidence="10 11" key="1">
    <citation type="submission" date="2019-07" db="EMBL/GenBank/DDBJ databases">
        <title>Genomic Encyclopedia of Archaeal and Bacterial Type Strains, Phase II (KMG-II): from individual species to whole genera.</title>
        <authorList>
            <person name="Goeker M."/>
        </authorList>
    </citation>
    <scope>NUCLEOTIDE SEQUENCE [LARGE SCALE GENOMIC DNA]</scope>
    <source>
        <strain evidence="10 11">DSM 21935</strain>
    </source>
</reference>
<dbReference type="InterPro" id="IPR036345">
    <property type="entry name" value="ExoRNase_PH_dom2_sf"/>
</dbReference>
<dbReference type="GO" id="GO:0003723">
    <property type="term" value="F:RNA binding"/>
    <property type="evidence" value="ECO:0007669"/>
    <property type="project" value="UniProtKB-UniRule"/>
</dbReference>
<evidence type="ECO:0000259" key="9">
    <source>
        <dbReference type="PROSITE" id="PS50126"/>
    </source>
</evidence>
<comment type="cofactor">
    <cofactor evidence="8">
        <name>Mg(2+)</name>
        <dbReference type="ChEBI" id="CHEBI:18420"/>
    </cofactor>
</comment>
<dbReference type="GO" id="GO:0006402">
    <property type="term" value="P:mRNA catabolic process"/>
    <property type="evidence" value="ECO:0007669"/>
    <property type="project" value="UniProtKB-UniRule"/>
</dbReference>
<dbReference type="Pfam" id="PF03726">
    <property type="entry name" value="PNPase"/>
    <property type="match status" value="1"/>
</dbReference>
<protein>
    <recommendedName>
        <fullName evidence="8">Polyribonucleotide nucleotidyltransferase</fullName>
        <ecNumber evidence="8">2.7.7.8</ecNumber>
    </recommendedName>
    <alternativeName>
        <fullName evidence="8">Polynucleotide phosphorylase</fullName>
        <shortName evidence="8">PNPase</shortName>
    </alternativeName>
</protein>
<comment type="similarity">
    <text evidence="1 8">Belongs to the polyribonucleotide nucleotidyltransferase family.</text>
</comment>
<dbReference type="Pfam" id="PF03725">
    <property type="entry name" value="RNase_PH_C"/>
    <property type="match status" value="1"/>
</dbReference>
<dbReference type="InterPro" id="IPR036612">
    <property type="entry name" value="KH_dom_type_1_sf"/>
</dbReference>
<evidence type="ECO:0000256" key="6">
    <source>
        <dbReference type="ARBA" id="ARBA00022842"/>
    </source>
</evidence>
<dbReference type="InterPro" id="IPR012162">
    <property type="entry name" value="PNPase"/>
</dbReference>
<dbReference type="CDD" id="cd11364">
    <property type="entry name" value="RNase_PH_PNPase_2"/>
    <property type="match status" value="1"/>
</dbReference>
<keyword evidence="2 8" id="KW-0963">Cytoplasm</keyword>
<dbReference type="InterPro" id="IPR020568">
    <property type="entry name" value="Ribosomal_Su5_D2-typ_SF"/>
</dbReference>
<dbReference type="PANTHER" id="PTHR11252:SF0">
    <property type="entry name" value="POLYRIBONUCLEOTIDE NUCLEOTIDYLTRANSFERASE 1, MITOCHONDRIAL"/>
    <property type="match status" value="1"/>
</dbReference>
<dbReference type="GO" id="GO:0005829">
    <property type="term" value="C:cytosol"/>
    <property type="evidence" value="ECO:0007669"/>
    <property type="project" value="TreeGrafter"/>
</dbReference>
<dbReference type="CDD" id="cd11363">
    <property type="entry name" value="RNase_PH_PNPase_1"/>
    <property type="match status" value="1"/>
</dbReference>
<keyword evidence="11" id="KW-1185">Reference proteome</keyword>
<dbReference type="SMART" id="SM00316">
    <property type="entry name" value="S1"/>
    <property type="match status" value="1"/>
</dbReference>
<feature type="binding site" evidence="8">
    <location>
        <position position="487"/>
    </location>
    <ligand>
        <name>Mg(2+)</name>
        <dbReference type="ChEBI" id="CHEBI:18420"/>
    </ligand>
</feature>
<dbReference type="PANTHER" id="PTHR11252">
    <property type="entry name" value="POLYRIBONUCLEOTIDE NUCLEOTIDYLTRANSFERASE"/>
    <property type="match status" value="1"/>
</dbReference>
<keyword evidence="7 8" id="KW-0694">RNA-binding</keyword>
<dbReference type="EMBL" id="VNHY01000001">
    <property type="protein sequence ID" value="TYP95449.1"/>
    <property type="molecule type" value="Genomic_DNA"/>
</dbReference>
<dbReference type="InterPro" id="IPR003029">
    <property type="entry name" value="S1_domain"/>
</dbReference>
<organism evidence="10 11">
    <name type="scientific">Fodinibius salinus</name>
    <dbReference type="NCBI Taxonomy" id="860790"/>
    <lineage>
        <taxon>Bacteria</taxon>
        <taxon>Pseudomonadati</taxon>
        <taxon>Balneolota</taxon>
        <taxon>Balneolia</taxon>
        <taxon>Balneolales</taxon>
        <taxon>Balneolaceae</taxon>
        <taxon>Fodinibius</taxon>
    </lineage>
</organism>
<dbReference type="SMART" id="SM00322">
    <property type="entry name" value="KH"/>
    <property type="match status" value="1"/>
</dbReference>
<dbReference type="Proteomes" id="UP000324595">
    <property type="component" value="Unassembled WGS sequence"/>
</dbReference>
<dbReference type="PROSITE" id="PS50126">
    <property type="entry name" value="S1"/>
    <property type="match status" value="1"/>
</dbReference>
<evidence type="ECO:0000256" key="4">
    <source>
        <dbReference type="ARBA" id="ARBA00022695"/>
    </source>
</evidence>
<dbReference type="InterPro" id="IPR001247">
    <property type="entry name" value="ExoRNase_PH_dom1"/>
</dbReference>
<evidence type="ECO:0000256" key="7">
    <source>
        <dbReference type="ARBA" id="ARBA00022884"/>
    </source>
</evidence>
<dbReference type="InterPro" id="IPR015847">
    <property type="entry name" value="ExoRNase_PH_dom2"/>
</dbReference>
<dbReference type="OrthoDB" id="9804305at2"/>
<evidence type="ECO:0000313" key="10">
    <source>
        <dbReference type="EMBL" id="TYP95449.1"/>
    </source>
</evidence>
<dbReference type="GO" id="GO:0000287">
    <property type="term" value="F:magnesium ion binding"/>
    <property type="evidence" value="ECO:0007669"/>
    <property type="project" value="UniProtKB-UniRule"/>
</dbReference>
<dbReference type="Gene3D" id="3.30.230.70">
    <property type="entry name" value="GHMP Kinase, N-terminal domain"/>
    <property type="match status" value="2"/>
</dbReference>
<dbReference type="CDD" id="cd04472">
    <property type="entry name" value="S1_PNPase"/>
    <property type="match status" value="1"/>
</dbReference>
<dbReference type="SUPFAM" id="SSF50249">
    <property type="entry name" value="Nucleic acid-binding proteins"/>
    <property type="match status" value="1"/>
</dbReference>